<organism evidence="1 2">
    <name type="scientific">Zootermopsis nevadensis</name>
    <name type="common">Dampwood termite</name>
    <dbReference type="NCBI Taxonomy" id="136037"/>
    <lineage>
        <taxon>Eukaryota</taxon>
        <taxon>Metazoa</taxon>
        <taxon>Ecdysozoa</taxon>
        <taxon>Arthropoda</taxon>
        <taxon>Hexapoda</taxon>
        <taxon>Insecta</taxon>
        <taxon>Pterygota</taxon>
        <taxon>Neoptera</taxon>
        <taxon>Polyneoptera</taxon>
        <taxon>Dictyoptera</taxon>
        <taxon>Blattodea</taxon>
        <taxon>Blattoidea</taxon>
        <taxon>Termitoidae</taxon>
        <taxon>Termopsidae</taxon>
        <taxon>Zootermopsis</taxon>
    </lineage>
</organism>
<dbReference type="EMBL" id="KK853066">
    <property type="protein sequence ID" value="KDR11855.1"/>
    <property type="molecule type" value="Genomic_DNA"/>
</dbReference>
<gene>
    <name evidence="1" type="ORF">L798_14226</name>
</gene>
<reference evidence="1 2" key="1">
    <citation type="journal article" date="2014" name="Nat. Commun.">
        <title>Molecular traces of alternative social organization in a termite genome.</title>
        <authorList>
            <person name="Terrapon N."/>
            <person name="Li C."/>
            <person name="Robertson H.M."/>
            <person name="Ji L."/>
            <person name="Meng X."/>
            <person name="Booth W."/>
            <person name="Chen Z."/>
            <person name="Childers C.P."/>
            <person name="Glastad K.M."/>
            <person name="Gokhale K."/>
            <person name="Gowin J."/>
            <person name="Gronenberg W."/>
            <person name="Hermansen R.A."/>
            <person name="Hu H."/>
            <person name="Hunt B.G."/>
            <person name="Huylmans A.K."/>
            <person name="Khalil S.M."/>
            <person name="Mitchell R.D."/>
            <person name="Munoz-Torres M.C."/>
            <person name="Mustard J.A."/>
            <person name="Pan H."/>
            <person name="Reese J.T."/>
            <person name="Scharf M.E."/>
            <person name="Sun F."/>
            <person name="Vogel H."/>
            <person name="Xiao J."/>
            <person name="Yang W."/>
            <person name="Yang Z."/>
            <person name="Yang Z."/>
            <person name="Zhou J."/>
            <person name="Zhu J."/>
            <person name="Brent C.S."/>
            <person name="Elsik C.G."/>
            <person name="Goodisman M.A."/>
            <person name="Liberles D.A."/>
            <person name="Roe R.M."/>
            <person name="Vargo E.L."/>
            <person name="Vilcinskas A."/>
            <person name="Wang J."/>
            <person name="Bornberg-Bauer E."/>
            <person name="Korb J."/>
            <person name="Zhang G."/>
            <person name="Liebig J."/>
        </authorList>
    </citation>
    <scope>NUCLEOTIDE SEQUENCE [LARGE SCALE GENOMIC DNA]</scope>
    <source>
        <tissue evidence="1">Whole organism</tissue>
    </source>
</reference>
<proteinExistence type="predicted"/>
<evidence type="ECO:0000313" key="1">
    <source>
        <dbReference type="EMBL" id="KDR11855.1"/>
    </source>
</evidence>
<evidence type="ECO:0000313" key="2">
    <source>
        <dbReference type="Proteomes" id="UP000027135"/>
    </source>
</evidence>
<sequence length="101" mass="11936">MQREVKKKSVLQINQVTDNKYQENREISLSRCRETSSVRVVGLKGGGAESTWNAEEAGRRKRGGSIICKEKRRENKMEWRRIRSRRKKRSVRSILLRSNFE</sequence>
<keyword evidence="2" id="KW-1185">Reference proteome</keyword>
<dbReference type="Proteomes" id="UP000027135">
    <property type="component" value="Unassembled WGS sequence"/>
</dbReference>
<dbReference type="AlphaFoldDB" id="A0A067QSQ6"/>
<name>A0A067QSQ6_ZOONE</name>
<accession>A0A067QSQ6</accession>
<protein>
    <submittedName>
        <fullName evidence="1">Uncharacterized protein</fullName>
    </submittedName>
</protein>
<dbReference type="InParanoid" id="A0A067QSQ6"/>